<dbReference type="AlphaFoldDB" id="A0A8B9D005"/>
<accession>A0A8B9D005</accession>
<dbReference type="PANTHER" id="PTHR10338:SF155">
    <property type="entry name" value="INTER-ALPHA-TRYPSIN INHIBITOR HEAVY CHAIN H6"/>
    <property type="match status" value="1"/>
</dbReference>
<sequence>LLTDGEPTAGVTDAARILSNARRALAPSAALLFGLAFGADADLALLRRLAAASGGTARRVPEEAGVALQLAGLFREIESPLLRRVELAYPGAAARRVAPGLFPAYFQGSELVLAGRLEPGAERLRVHVAGQGGEGELRAAAEVPAAAAEVPPGCPQRPAELLGAFARRLWAYVTIRELLRARLGANGTAARQKLDAEATELALLHRFVTPLTSLVVVTPGDGGPTPPPRRRGRRRDRPPPPQDSSGTSRGLPAPRRRGPPVDGDPHFVATPPDPNNVGGHPVSPPLIGLRVHGHLVGAPPWPRAPSRPRTFLDALTLSAGAAAVAVTPRGIRVTGGGAPPVSLPFSSPARLRRPPLTLQVGRGGRLHLLLGPRLRFGVLRHRYGRPGALQRDHLGFYVRDGAGLSPKTGGLLGKRCPPPPPQKKNHYRLTSSFLTNFPPPKKKSAFAAFLGVSGGGDTRVPSPPGRLRGVRLAASGTPGTARLQRGEVGVTATLVAKRGPGGAPHPSCWLVPRPEVLALLGGPYGAFLAPPSVLG</sequence>
<dbReference type="InterPro" id="IPR050934">
    <property type="entry name" value="ITIH"/>
</dbReference>
<proteinExistence type="predicted"/>
<dbReference type="PANTHER" id="PTHR10338">
    <property type="entry name" value="INTER-ALPHA-TRYPSIN INHIBITOR HEAVY CHAIN FAMILY MEMBER"/>
    <property type="match status" value="1"/>
</dbReference>
<dbReference type="GO" id="GO:0004867">
    <property type="term" value="F:serine-type endopeptidase inhibitor activity"/>
    <property type="evidence" value="ECO:0007669"/>
    <property type="project" value="InterPro"/>
</dbReference>
<dbReference type="InterPro" id="IPR010600">
    <property type="entry name" value="ITI_HC_C"/>
</dbReference>
<dbReference type="Proteomes" id="UP000694426">
    <property type="component" value="Unplaced"/>
</dbReference>
<dbReference type="GeneTree" id="ENSGT00940000162980"/>
<dbReference type="GO" id="GO:0030212">
    <property type="term" value="P:hyaluronan metabolic process"/>
    <property type="evidence" value="ECO:0007669"/>
    <property type="project" value="InterPro"/>
</dbReference>
<organism evidence="3 4">
    <name type="scientific">Anser brachyrhynchus</name>
    <name type="common">Pink-footed goose</name>
    <dbReference type="NCBI Taxonomy" id="132585"/>
    <lineage>
        <taxon>Eukaryota</taxon>
        <taxon>Metazoa</taxon>
        <taxon>Chordata</taxon>
        <taxon>Craniata</taxon>
        <taxon>Vertebrata</taxon>
        <taxon>Euteleostomi</taxon>
        <taxon>Archelosauria</taxon>
        <taxon>Archosauria</taxon>
        <taxon>Dinosauria</taxon>
        <taxon>Saurischia</taxon>
        <taxon>Theropoda</taxon>
        <taxon>Coelurosauria</taxon>
        <taxon>Aves</taxon>
        <taxon>Neognathae</taxon>
        <taxon>Galloanserae</taxon>
        <taxon>Anseriformes</taxon>
        <taxon>Anatidae</taxon>
        <taxon>Anserinae</taxon>
        <taxon>Anser</taxon>
    </lineage>
</organism>
<name>A0A8B9D005_9AVES</name>
<evidence type="ECO:0000259" key="2">
    <source>
        <dbReference type="PROSITE" id="PS50234"/>
    </source>
</evidence>
<reference evidence="3" key="2">
    <citation type="submission" date="2025-09" db="UniProtKB">
        <authorList>
            <consortium name="Ensembl"/>
        </authorList>
    </citation>
    <scope>IDENTIFICATION</scope>
</reference>
<reference evidence="3" key="1">
    <citation type="submission" date="2025-08" db="UniProtKB">
        <authorList>
            <consortium name="Ensembl"/>
        </authorList>
    </citation>
    <scope>IDENTIFICATION</scope>
</reference>
<keyword evidence="4" id="KW-1185">Reference proteome</keyword>
<dbReference type="Ensembl" id="ENSABRT00000037709.1">
    <property type="protein sequence ID" value="ENSABRP00000026971.1"/>
    <property type="gene ID" value="ENSABRG00000022486.1"/>
</dbReference>
<dbReference type="PROSITE" id="PS50234">
    <property type="entry name" value="VWFA"/>
    <property type="match status" value="1"/>
</dbReference>
<evidence type="ECO:0000313" key="4">
    <source>
        <dbReference type="Proteomes" id="UP000694426"/>
    </source>
</evidence>
<dbReference type="InterPro" id="IPR036465">
    <property type="entry name" value="vWFA_dom_sf"/>
</dbReference>
<evidence type="ECO:0000256" key="1">
    <source>
        <dbReference type="SAM" id="MobiDB-lite"/>
    </source>
</evidence>
<evidence type="ECO:0000313" key="3">
    <source>
        <dbReference type="Ensembl" id="ENSABRP00000026971.1"/>
    </source>
</evidence>
<protein>
    <recommendedName>
        <fullName evidence="2">VWFA domain-containing protein</fullName>
    </recommendedName>
</protein>
<feature type="region of interest" description="Disordered" evidence="1">
    <location>
        <begin position="215"/>
        <end position="280"/>
    </location>
</feature>
<feature type="domain" description="VWFA" evidence="2">
    <location>
        <begin position="1"/>
        <end position="77"/>
    </location>
</feature>
<dbReference type="Gene3D" id="3.40.50.410">
    <property type="entry name" value="von Willebrand factor, type A domain"/>
    <property type="match status" value="1"/>
</dbReference>
<dbReference type="Pfam" id="PF06668">
    <property type="entry name" value="ITI_HC_C"/>
    <property type="match status" value="1"/>
</dbReference>
<dbReference type="InterPro" id="IPR002035">
    <property type="entry name" value="VWF_A"/>
</dbReference>